<evidence type="ECO:0000256" key="2">
    <source>
        <dbReference type="ARBA" id="ARBA00023315"/>
    </source>
</evidence>
<dbReference type="AlphaFoldDB" id="A0A1T4WVY7"/>
<dbReference type="Proteomes" id="UP000190774">
    <property type="component" value="Unassembled WGS sequence"/>
</dbReference>
<keyword evidence="1" id="KW-0808">Transferase</keyword>
<dbReference type="EMBL" id="FUYE01000002">
    <property type="protein sequence ID" value="SKA81552.1"/>
    <property type="molecule type" value="Genomic_DNA"/>
</dbReference>
<accession>A0A1T4WVY7</accession>
<keyword evidence="2" id="KW-0012">Acyltransferase</keyword>
<reference evidence="5" key="1">
    <citation type="submission" date="2017-02" db="EMBL/GenBank/DDBJ databases">
        <authorList>
            <person name="Varghese N."/>
            <person name="Submissions S."/>
        </authorList>
    </citation>
    <scope>NUCLEOTIDE SEQUENCE [LARGE SCALE GENOMIC DNA]</scope>
    <source>
        <strain evidence="5">ATCC 700200</strain>
    </source>
</reference>
<evidence type="ECO:0000259" key="3">
    <source>
        <dbReference type="PROSITE" id="PS51186"/>
    </source>
</evidence>
<name>A0A1T4WVY7_9BACT</name>
<dbReference type="SUPFAM" id="SSF55729">
    <property type="entry name" value="Acyl-CoA N-acyltransferases (Nat)"/>
    <property type="match status" value="1"/>
</dbReference>
<dbReference type="GO" id="GO:0016747">
    <property type="term" value="F:acyltransferase activity, transferring groups other than amino-acyl groups"/>
    <property type="evidence" value="ECO:0007669"/>
    <property type="project" value="InterPro"/>
</dbReference>
<evidence type="ECO:0000256" key="1">
    <source>
        <dbReference type="ARBA" id="ARBA00022679"/>
    </source>
</evidence>
<keyword evidence="5" id="KW-1185">Reference proteome</keyword>
<dbReference type="OrthoDB" id="9797826at2"/>
<dbReference type="PANTHER" id="PTHR43877:SF1">
    <property type="entry name" value="ACETYLTRANSFERASE"/>
    <property type="match status" value="1"/>
</dbReference>
<protein>
    <submittedName>
        <fullName evidence="4">N-acetylglutamate synthase, GNAT family</fullName>
    </submittedName>
</protein>
<evidence type="ECO:0000313" key="5">
    <source>
        <dbReference type="Proteomes" id="UP000190774"/>
    </source>
</evidence>
<dbReference type="Gene3D" id="3.40.630.30">
    <property type="match status" value="1"/>
</dbReference>
<feature type="domain" description="N-acetyltransferase" evidence="3">
    <location>
        <begin position="8"/>
        <end position="158"/>
    </location>
</feature>
<dbReference type="STRING" id="48467.SAMN02745166_00776"/>
<organism evidence="4 5">
    <name type="scientific">Prosthecobacter debontii</name>
    <dbReference type="NCBI Taxonomy" id="48467"/>
    <lineage>
        <taxon>Bacteria</taxon>
        <taxon>Pseudomonadati</taxon>
        <taxon>Verrucomicrobiota</taxon>
        <taxon>Verrucomicrobiia</taxon>
        <taxon>Verrucomicrobiales</taxon>
        <taxon>Verrucomicrobiaceae</taxon>
        <taxon>Prosthecobacter</taxon>
    </lineage>
</organism>
<dbReference type="InterPro" id="IPR000182">
    <property type="entry name" value="GNAT_dom"/>
</dbReference>
<dbReference type="PANTHER" id="PTHR43877">
    <property type="entry name" value="AMINOALKYLPHOSPHONATE N-ACETYLTRANSFERASE-RELATED-RELATED"/>
    <property type="match status" value="1"/>
</dbReference>
<dbReference type="InterPro" id="IPR050832">
    <property type="entry name" value="Bact_Acetyltransf"/>
</dbReference>
<gene>
    <name evidence="4" type="ORF">SAMN02745166_00776</name>
</gene>
<dbReference type="PROSITE" id="PS51186">
    <property type="entry name" value="GNAT"/>
    <property type="match status" value="1"/>
</dbReference>
<dbReference type="InterPro" id="IPR016181">
    <property type="entry name" value="Acyl_CoA_acyltransferase"/>
</dbReference>
<dbReference type="CDD" id="cd04301">
    <property type="entry name" value="NAT_SF"/>
    <property type="match status" value="1"/>
</dbReference>
<dbReference type="Pfam" id="PF00583">
    <property type="entry name" value="Acetyltransf_1"/>
    <property type="match status" value="1"/>
</dbReference>
<dbReference type="RefSeq" id="WP_078811980.1">
    <property type="nucleotide sequence ID" value="NZ_FUYE01000002.1"/>
</dbReference>
<evidence type="ECO:0000313" key="4">
    <source>
        <dbReference type="EMBL" id="SKA81552.1"/>
    </source>
</evidence>
<proteinExistence type="predicted"/>
<sequence length="158" mass="18140">MSTHTSEPRIEPATIEDMPQLVELLVALFSEEADFRPDKNKQEHGLRLILEQPNRGRIFVLRTDHMVIGMVNLLFTISTAEGGLVILMEDVIVHPQHRRMGYGGRLLQYAIDFAREKHFRRITLLTDKISAESQTFFAKHGFSFSSMIPMRLVFSEPS</sequence>